<dbReference type="AlphaFoldDB" id="A0AAJ6P246"/>
<feature type="transmembrane region" description="Helical" evidence="1">
    <location>
        <begin position="6"/>
        <end position="25"/>
    </location>
</feature>
<dbReference type="EMBL" id="JASAYT010000006">
    <property type="protein sequence ID" value="MDP8174374.1"/>
    <property type="molecule type" value="Genomic_DNA"/>
</dbReference>
<evidence type="ECO:0000313" key="3">
    <source>
        <dbReference type="Proteomes" id="UP001231736"/>
    </source>
</evidence>
<protein>
    <submittedName>
        <fullName evidence="2">Uncharacterized protein</fullName>
    </submittedName>
</protein>
<comment type="caution">
    <text evidence="2">The sequence shown here is derived from an EMBL/GenBank/DDBJ whole genome shotgun (WGS) entry which is preliminary data.</text>
</comment>
<keyword evidence="1" id="KW-0812">Transmembrane</keyword>
<evidence type="ECO:0000313" key="2">
    <source>
        <dbReference type="EMBL" id="MDP8174374.1"/>
    </source>
</evidence>
<gene>
    <name evidence="2" type="ORF">QJU97_02730</name>
</gene>
<organism evidence="2 3">
    <name type="scientific">Phocoenobacter skyensis</name>
    <dbReference type="NCBI Taxonomy" id="97481"/>
    <lineage>
        <taxon>Bacteria</taxon>
        <taxon>Pseudomonadati</taxon>
        <taxon>Pseudomonadota</taxon>
        <taxon>Gammaproteobacteria</taxon>
        <taxon>Pasteurellales</taxon>
        <taxon>Pasteurellaceae</taxon>
        <taxon>Phocoenobacter</taxon>
    </lineage>
</organism>
<dbReference type="RefSeq" id="WP_306348752.1">
    <property type="nucleotide sequence ID" value="NZ_JASAYT010000006.1"/>
</dbReference>
<evidence type="ECO:0000256" key="1">
    <source>
        <dbReference type="SAM" id="Phobius"/>
    </source>
</evidence>
<keyword evidence="1" id="KW-1133">Transmembrane helix</keyword>
<keyword evidence="1" id="KW-0472">Membrane</keyword>
<reference evidence="2" key="1">
    <citation type="journal article" date="2023" name="Front. Microbiol.">
        <title>Phylogeography and host specificity of Pasteurellaceae pathogenic to sea-farmed fish in the north-east Atlantic.</title>
        <authorList>
            <person name="Gulla S."/>
            <person name="Colquhoun D.J."/>
            <person name="Olsen A.B."/>
            <person name="Spilsberg B."/>
            <person name="Lagesen K."/>
            <person name="Aakesson C.P."/>
            <person name="Strom S."/>
            <person name="Manji F."/>
            <person name="Birkbeck T.H."/>
            <person name="Nilsen H.K."/>
        </authorList>
    </citation>
    <scope>NUCLEOTIDE SEQUENCE</scope>
    <source>
        <strain evidence="2">98B1</strain>
    </source>
</reference>
<sequence length="149" mass="16922">MFRTDEMIATIVCGILIAILLISFIKHKKKLKSLSNPVRTLNEQEKKHIALQLKGYSLFLVSDKVYQLNEDEVILTVLNSSEVKTRTINGLNVIFPSSIEDIILKEGNTFEYIVARLGFVLYAIVITVNGHCLLKPNMTLWDSKLETKI</sequence>
<dbReference type="Proteomes" id="UP001231736">
    <property type="component" value="Unassembled WGS sequence"/>
</dbReference>
<proteinExistence type="predicted"/>
<accession>A0AAJ6P246</accession>
<name>A0AAJ6P246_9PAST</name>